<dbReference type="PANTHER" id="PTHR42840">
    <property type="entry name" value="NAD(P)-BINDING ROSSMANN-FOLD SUPERFAMILY PROTEIN-RELATED"/>
    <property type="match status" value="1"/>
</dbReference>
<name>A0AAW2FF24_9HYME</name>
<dbReference type="InterPro" id="IPR000683">
    <property type="entry name" value="Gfo/Idh/MocA-like_OxRdtase_N"/>
</dbReference>
<dbReference type="EMBL" id="JADYXP020000012">
    <property type="protein sequence ID" value="KAL0112725.1"/>
    <property type="molecule type" value="Genomic_DNA"/>
</dbReference>
<dbReference type="SUPFAM" id="SSF51735">
    <property type="entry name" value="NAD(P)-binding Rossmann-fold domains"/>
    <property type="match status" value="1"/>
</dbReference>
<evidence type="ECO:0000256" key="1">
    <source>
        <dbReference type="ARBA" id="ARBA00023002"/>
    </source>
</evidence>
<evidence type="ECO:0000259" key="3">
    <source>
        <dbReference type="Pfam" id="PF02894"/>
    </source>
</evidence>
<dbReference type="Gene3D" id="3.30.360.10">
    <property type="entry name" value="Dihydrodipicolinate Reductase, domain 2"/>
    <property type="match status" value="1"/>
</dbReference>
<comment type="caution">
    <text evidence="4">The sequence shown here is derived from an EMBL/GenBank/DDBJ whole genome shotgun (WGS) entry which is preliminary data.</text>
</comment>
<dbReference type="GO" id="GO:0016491">
    <property type="term" value="F:oxidoreductase activity"/>
    <property type="evidence" value="ECO:0007669"/>
    <property type="project" value="UniProtKB-KW"/>
</dbReference>
<dbReference type="AlphaFoldDB" id="A0AAW2FF24"/>
<dbReference type="PANTHER" id="PTHR42840:SF3">
    <property type="entry name" value="BINDING ROSSMANN FOLD OXIDOREDUCTASE, PUTATIVE (AFU_ORTHOLOGUE AFUA_2G10240)-RELATED"/>
    <property type="match status" value="1"/>
</dbReference>
<evidence type="ECO:0000313" key="4">
    <source>
        <dbReference type="EMBL" id="KAL0112725.1"/>
    </source>
</evidence>
<dbReference type="Gene3D" id="3.40.50.720">
    <property type="entry name" value="NAD(P)-binding Rossmann-like Domain"/>
    <property type="match status" value="1"/>
</dbReference>
<sequence>MATAKFKEASPYVKPKPSPPAEDYIYDKYIKDLALKTDNQQESVVRVALFGVGRAGTIHLTNILSNTRSEILYIVDDVESNWPNMRQRWRLDNVTFLTSKQSAKVFKDPKVDAVVVASPTYTHEEIVIKALEAKKAVFCEKPIAENISDTVKCYEIAKKSGQPLFCAFNRRFDPSYSNVRDRVRNGEVGHIHTIKTVSRDSPLPTVDYLKMSGGIFHDCIVHDIDMVTWVLGEYPDKVSVLADANVPEIKAIDDFDTIGIVMHFPSGTIGMIDISRNSTYGYDQRLEVFGPKGMVKAENEQPTFVHQYDLHGVSTAPIWYSFASRFMNGYRREFDHFLDIIHGKAESSVKAKEILAVSKIATACEESARTGKVVNLKWVANELPENN</sequence>
<gene>
    <name evidence="4" type="ORF">PUN28_012177</name>
</gene>
<dbReference type="Pfam" id="PF01408">
    <property type="entry name" value="GFO_IDH_MocA"/>
    <property type="match status" value="1"/>
</dbReference>
<feature type="domain" description="Gfo/Idh/MocA-like oxidoreductase C-terminal" evidence="3">
    <location>
        <begin position="181"/>
        <end position="376"/>
    </location>
</feature>
<dbReference type="InterPro" id="IPR004104">
    <property type="entry name" value="Gfo/Idh/MocA-like_OxRdtase_C"/>
</dbReference>
<feature type="domain" description="Gfo/Idh/MocA-like oxidoreductase N-terminal" evidence="2">
    <location>
        <begin position="45"/>
        <end position="166"/>
    </location>
</feature>
<dbReference type="Pfam" id="PF02894">
    <property type="entry name" value="GFO_IDH_MocA_C"/>
    <property type="match status" value="1"/>
</dbReference>
<proteinExistence type="predicted"/>
<keyword evidence="5" id="KW-1185">Reference proteome</keyword>
<dbReference type="InterPro" id="IPR036291">
    <property type="entry name" value="NAD(P)-bd_dom_sf"/>
</dbReference>
<keyword evidence="1" id="KW-0560">Oxidoreductase</keyword>
<organism evidence="4 5">
    <name type="scientific">Cardiocondyla obscurior</name>
    <dbReference type="NCBI Taxonomy" id="286306"/>
    <lineage>
        <taxon>Eukaryota</taxon>
        <taxon>Metazoa</taxon>
        <taxon>Ecdysozoa</taxon>
        <taxon>Arthropoda</taxon>
        <taxon>Hexapoda</taxon>
        <taxon>Insecta</taxon>
        <taxon>Pterygota</taxon>
        <taxon>Neoptera</taxon>
        <taxon>Endopterygota</taxon>
        <taxon>Hymenoptera</taxon>
        <taxon>Apocrita</taxon>
        <taxon>Aculeata</taxon>
        <taxon>Formicoidea</taxon>
        <taxon>Formicidae</taxon>
        <taxon>Myrmicinae</taxon>
        <taxon>Cardiocondyla</taxon>
    </lineage>
</organism>
<accession>A0AAW2FF24</accession>
<dbReference type="Proteomes" id="UP001430953">
    <property type="component" value="Unassembled WGS sequence"/>
</dbReference>
<protein>
    <recommendedName>
        <fullName evidence="6">Myo-inositol 2-dehydrogenase</fullName>
    </recommendedName>
</protein>
<dbReference type="SUPFAM" id="SSF55347">
    <property type="entry name" value="Glyceraldehyde-3-phosphate dehydrogenase-like, C-terminal domain"/>
    <property type="match status" value="1"/>
</dbReference>
<dbReference type="GO" id="GO:0006740">
    <property type="term" value="P:NADPH regeneration"/>
    <property type="evidence" value="ECO:0007669"/>
    <property type="project" value="TreeGrafter"/>
</dbReference>
<reference evidence="4 5" key="1">
    <citation type="submission" date="2023-03" db="EMBL/GenBank/DDBJ databases">
        <title>High recombination rates correlate with genetic variation in Cardiocondyla obscurior ants.</title>
        <authorList>
            <person name="Errbii M."/>
        </authorList>
    </citation>
    <scope>NUCLEOTIDE SEQUENCE [LARGE SCALE GENOMIC DNA]</scope>
    <source>
        <strain evidence="4">Alpha-2009</strain>
        <tissue evidence="4">Whole body</tissue>
    </source>
</reference>
<evidence type="ECO:0000313" key="5">
    <source>
        <dbReference type="Proteomes" id="UP001430953"/>
    </source>
</evidence>
<dbReference type="GO" id="GO:0005737">
    <property type="term" value="C:cytoplasm"/>
    <property type="evidence" value="ECO:0007669"/>
    <property type="project" value="TreeGrafter"/>
</dbReference>
<evidence type="ECO:0000259" key="2">
    <source>
        <dbReference type="Pfam" id="PF01408"/>
    </source>
</evidence>
<dbReference type="GO" id="GO:0000166">
    <property type="term" value="F:nucleotide binding"/>
    <property type="evidence" value="ECO:0007669"/>
    <property type="project" value="InterPro"/>
</dbReference>
<evidence type="ECO:0008006" key="6">
    <source>
        <dbReference type="Google" id="ProtNLM"/>
    </source>
</evidence>